<keyword evidence="1" id="KW-0378">Hydrolase</keyword>
<dbReference type="EMBL" id="JAMWGI010000007">
    <property type="protein sequence ID" value="MDG6194224.1"/>
    <property type="molecule type" value="Genomic_DNA"/>
</dbReference>
<keyword evidence="2" id="KW-0645">Protease</keyword>
<dbReference type="GO" id="GO:0008236">
    <property type="term" value="F:serine-type peptidase activity"/>
    <property type="evidence" value="ECO:0007669"/>
    <property type="project" value="UniProtKB-KW"/>
</dbReference>
<keyword evidence="1" id="KW-0720">Serine protease</keyword>
<evidence type="ECO:0000256" key="1">
    <source>
        <dbReference type="ARBA" id="ARBA00022825"/>
    </source>
</evidence>
<proteinExistence type="predicted"/>
<protein>
    <submittedName>
        <fullName evidence="2">Serine protease</fullName>
    </submittedName>
</protein>
<dbReference type="Gene3D" id="2.40.10.10">
    <property type="entry name" value="Trypsin-like serine proteases"/>
    <property type="match status" value="2"/>
</dbReference>
<dbReference type="SUPFAM" id="SSF50494">
    <property type="entry name" value="Trypsin-like serine proteases"/>
    <property type="match status" value="1"/>
</dbReference>
<name>A0A9X4SK64_9LACT</name>
<organism evidence="2 3">
    <name type="scientific">Lactococcus formosensis</name>
    <dbReference type="NCBI Taxonomy" id="1281486"/>
    <lineage>
        <taxon>Bacteria</taxon>
        <taxon>Bacillati</taxon>
        <taxon>Bacillota</taxon>
        <taxon>Bacilli</taxon>
        <taxon>Lactobacillales</taxon>
        <taxon>Streptococcaceae</taxon>
        <taxon>Lactococcus</taxon>
    </lineage>
</organism>
<comment type="caution">
    <text evidence="2">The sequence shown here is derived from an EMBL/GenBank/DDBJ whole genome shotgun (WGS) entry which is preliminary data.</text>
</comment>
<dbReference type="InterPro" id="IPR043504">
    <property type="entry name" value="Peptidase_S1_PA_chymotrypsin"/>
</dbReference>
<reference evidence="2" key="1">
    <citation type="submission" date="2022-06" db="EMBL/GenBank/DDBJ databases">
        <title>Lactococcus from bovine mastitis in China.</title>
        <authorList>
            <person name="Lin Y."/>
            <person name="Han B."/>
        </authorList>
    </citation>
    <scope>NUCLEOTIDE SEQUENCE</scope>
    <source>
        <strain evidence="2">Hebei-B-39</strain>
    </source>
</reference>
<evidence type="ECO:0000313" key="2">
    <source>
        <dbReference type="EMBL" id="MDG6194224.1"/>
    </source>
</evidence>
<dbReference type="RefSeq" id="WP_279363699.1">
    <property type="nucleotide sequence ID" value="NZ_JAMWGA010000007.1"/>
</dbReference>
<dbReference type="Proteomes" id="UP001153203">
    <property type="component" value="Unassembled WGS sequence"/>
</dbReference>
<accession>A0A9X4SK64</accession>
<dbReference type="InterPro" id="IPR009003">
    <property type="entry name" value="Peptidase_S1_PA"/>
</dbReference>
<dbReference type="GO" id="GO:0006508">
    <property type="term" value="P:proteolysis"/>
    <property type="evidence" value="ECO:0007669"/>
    <property type="project" value="UniProtKB-KW"/>
</dbReference>
<sequence length="276" mass="31292">MEPISTSEMLMFNTVRLETQDGSSGTGFFFQFNYMEQTIPILITNKHVVNFKNSETVNFLLHLKEEDGSTKENFSISLTAEWYFHPNKDLCFTFMAPIFKEVEKIKGKPVFYMANDEEIVPSNEDLRELSALEEIVMIGYPIGLWDKNNNFPIFRKGYTASHPAYDFNDKGIALADISAFPGSSGSPIYILNETGYSDKKGNTYLGRGRLIFLGVLFSGPVQNINGNISIVNTQVQPQFISEMSVMTNLGYYIKAEEILEFKTIIQEKLDSQVNNI</sequence>
<gene>
    <name evidence="2" type="ORF">NF708_09520</name>
</gene>
<evidence type="ECO:0000313" key="3">
    <source>
        <dbReference type="Proteomes" id="UP001153203"/>
    </source>
</evidence>
<dbReference type="Pfam" id="PF13365">
    <property type="entry name" value="Trypsin_2"/>
    <property type="match status" value="1"/>
</dbReference>
<dbReference type="AlphaFoldDB" id="A0A9X4SK64"/>